<dbReference type="EMBL" id="JARQWQ010000005">
    <property type="protein sequence ID" value="KAK2571773.1"/>
    <property type="molecule type" value="Genomic_DNA"/>
</dbReference>
<evidence type="ECO:0000313" key="2">
    <source>
        <dbReference type="EMBL" id="KAK2571773.1"/>
    </source>
</evidence>
<sequence>MPKVKGFSSLRRVFTVFITSSFGSLLPDCTLSNEVDLPGFLGWWNSFYLLSSHDIGGVFLSQVASVYRGLESLSHEERQSHKKLEIESNGKCSKHVNND</sequence>
<protein>
    <submittedName>
        <fullName evidence="2">Uncharacterized protein</fullName>
    </submittedName>
</protein>
<reference evidence="2" key="2">
    <citation type="journal article" date="2023" name="Science">
        <title>Genomic signatures of disease resistance in endangered staghorn corals.</title>
        <authorList>
            <person name="Vollmer S.V."/>
            <person name="Selwyn J.D."/>
            <person name="Despard B.A."/>
            <person name="Roesel C.L."/>
        </authorList>
    </citation>
    <scope>NUCLEOTIDE SEQUENCE</scope>
    <source>
        <strain evidence="2">K2</strain>
    </source>
</reference>
<evidence type="ECO:0000256" key="1">
    <source>
        <dbReference type="SAM" id="MobiDB-lite"/>
    </source>
</evidence>
<gene>
    <name evidence="2" type="ORF">P5673_003172</name>
</gene>
<feature type="compositionally biased region" description="Basic and acidic residues" evidence="1">
    <location>
        <begin position="77"/>
        <end position="88"/>
    </location>
</feature>
<keyword evidence="3" id="KW-1185">Reference proteome</keyword>
<reference evidence="2" key="1">
    <citation type="journal article" date="2023" name="G3 (Bethesda)">
        <title>Whole genome assembly and annotation of the endangered Caribbean coral Acropora cervicornis.</title>
        <authorList>
            <person name="Selwyn J.D."/>
            <person name="Vollmer S.V."/>
        </authorList>
    </citation>
    <scope>NUCLEOTIDE SEQUENCE</scope>
    <source>
        <strain evidence="2">K2</strain>
    </source>
</reference>
<dbReference type="AlphaFoldDB" id="A0AAD9VEM8"/>
<comment type="caution">
    <text evidence="2">The sequence shown here is derived from an EMBL/GenBank/DDBJ whole genome shotgun (WGS) entry which is preliminary data.</text>
</comment>
<proteinExistence type="predicted"/>
<evidence type="ECO:0000313" key="3">
    <source>
        <dbReference type="Proteomes" id="UP001249851"/>
    </source>
</evidence>
<organism evidence="2 3">
    <name type="scientific">Acropora cervicornis</name>
    <name type="common">Staghorn coral</name>
    <dbReference type="NCBI Taxonomy" id="6130"/>
    <lineage>
        <taxon>Eukaryota</taxon>
        <taxon>Metazoa</taxon>
        <taxon>Cnidaria</taxon>
        <taxon>Anthozoa</taxon>
        <taxon>Hexacorallia</taxon>
        <taxon>Scleractinia</taxon>
        <taxon>Astrocoeniina</taxon>
        <taxon>Acroporidae</taxon>
        <taxon>Acropora</taxon>
    </lineage>
</organism>
<feature type="region of interest" description="Disordered" evidence="1">
    <location>
        <begin position="77"/>
        <end position="99"/>
    </location>
</feature>
<name>A0AAD9VEM8_ACRCE</name>
<accession>A0AAD9VEM8</accession>
<dbReference type="Proteomes" id="UP001249851">
    <property type="component" value="Unassembled WGS sequence"/>
</dbReference>